<accession>A0ABT1HU62</accession>
<feature type="domain" description="Flavoprotein" evidence="3">
    <location>
        <begin position="34"/>
        <end position="186"/>
    </location>
</feature>
<sequence length="239" mass="24889">MTDNDSATGKAMPKAVARPPKGAPQSLPLPRGQLVLVGCGAFAVTQLPNLAVVLRRWYGCRIRACLTDAGSRLVARDALAAATGSPVWGPHWPTDQGMVPHKELADWADMVIVAPATANFVAKAAHGIADSLALSVVTGTAAPVFVAPAYSEHAFARPSTARNLRLLEEEGYHVVPTERAVSVHNGRVAEGGMASMTSLLGFIGRVTSTMDGGDEPRGEGPARAGHGLDEEGARVDGTR</sequence>
<gene>
    <name evidence="4" type="ORF">LX15_002753</name>
</gene>
<dbReference type="Proteomes" id="UP001205311">
    <property type="component" value="Unassembled WGS sequence"/>
</dbReference>
<keyword evidence="2" id="KW-1133">Transmembrane helix</keyword>
<dbReference type="InterPro" id="IPR036551">
    <property type="entry name" value="Flavin_trans-like"/>
</dbReference>
<comment type="caution">
    <text evidence="4">The sequence shown here is derived from an EMBL/GenBank/DDBJ whole genome shotgun (WGS) entry which is preliminary data.</text>
</comment>
<dbReference type="PANTHER" id="PTHR14359">
    <property type="entry name" value="HOMO-OLIGOMERIC FLAVIN CONTAINING CYS DECARBOXYLASE FAMILY"/>
    <property type="match status" value="1"/>
</dbReference>
<feature type="compositionally biased region" description="Basic and acidic residues" evidence="1">
    <location>
        <begin position="214"/>
        <end position="239"/>
    </location>
</feature>
<keyword evidence="2" id="KW-0472">Membrane</keyword>
<dbReference type="EMBL" id="JAMTCP010000013">
    <property type="protein sequence ID" value="MCP2259052.1"/>
    <property type="molecule type" value="Genomic_DNA"/>
</dbReference>
<keyword evidence="2" id="KW-0812">Transmembrane</keyword>
<evidence type="ECO:0000256" key="2">
    <source>
        <dbReference type="SAM" id="Phobius"/>
    </source>
</evidence>
<protein>
    <submittedName>
        <fullName evidence="4">Flavoprotein</fullName>
    </submittedName>
</protein>
<feature type="region of interest" description="Disordered" evidence="1">
    <location>
        <begin position="1"/>
        <end position="24"/>
    </location>
</feature>
<keyword evidence="5" id="KW-1185">Reference proteome</keyword>
<evidence type="ECO:0000259" key="3">
    <source>
        <dbReference type="Pfam" id="PF02441"/>
    </source>
</evidence>
<dbReference type="Gene3D" id="3.40.50.1950">
    <property type="entry name" value="Flavin prenyltransferase-like"/>
    <property type="match status" value="1"/>
</dbReference>
<feature type="transmembrane region" description="Helical" evidence="2">
    <location>
        <begin position="34"/>
        <end position="54"/>
    </location>
</feature>
<evidence type="ECO:0000313" key="5">
    <source>
        <dbReference type="Proteomes" id="UP001205311"/>
    </source>
</evidence>
<dbReference type="Pfam" id="PF02441">
    <property type="entry name" value="Flavoprotein"/>
    <property type="match status" value="1"/>
</dbReference>
<dbReference type="RefSeq" id="WP_253669962.1">
    <property type="nucleotide sequence ID" value="NZ_JAMTCP010000013.1"/>
</dbReference>
<evidence type="ECO:0000256" key="1">
    <source>
        <dbReference type="SAM" id="MobiDB-lite"/>
    </source>
</evidence>
<dbReference type="SUPFAM" id="SSF52507">
    <property type="entry name" value="Homo-oligomeric flavin-containing Cys decarboxylases, HFCD"/>
    <property type="match status" value="1"/>
</dbReference>
<name>A0ABT1HU62_STRSD</name>
<organism evidence="4 5">
    <name type="scientific">Streptoalloteichus tenebrarius (strain ATCC 17920 / DSM 40477 / JCM 4838 / CBS 697.72 / NBRC 16177 / NCIMB 11028 / NRRL B-12390 / A12253. 1 / ISP 5477)</name>
    <name type="common">Streptomyces tenebrarius</name>
    <dbReference type="NCBI Taxonomy" id="1933"/>
    <lineage>
        <taxon>Bacteria</taxon>
        <taxon>Bacillati</taxon>
        <taxon>Actinomycetota</taxon>
        <taxon>Actinomycetes</taxon>
        <taxon>Pseudonocardiales</taxon>
        <taxon>Pseudonocardiaceae</taxon>
        <taxon>Streptoalloteichus</taxon>
    </lineage>
</organism>
<evidence type="ECO:0000313" key="4">
    <source>
        <dbReference type="EMBL" id="MCP2259052.1"/>
    </source>
</evidence>
<reference evidence="4 5" key="1">
    <citation type="submission" date="2022-06" db="EMBL/GenBank/DDBJ databases">
        <title>Genomic Encyclopedia of Archaeal and Bacterial Type Strains, Phase II (KMG-II): from individual species to whole genera.</title>
        <authorList>
            <person name="Goeker M."/>
        </authorList>
    </citation>
    <scope>NUCLEOTIDE SEQUENCE [LARGE SCALE GENOMIC DNA]</scope>
    <source>
        <strain evidence="4 5">DSM 40477</strain>
    </source>
</reference>
<proteinExistence type="predicted"/>
<dbReference type="PANTHER" id="PTHR14359:SF6">
    <property type="entry name" value="PHOSPHOPANTOTHENOYLCYSTEINE DECARBOXYLASE"/>
    <property type="match status" value="1"/>
</dbReference>
<dbReference type="InterPro" id="IPR003382">
    <property type="entry name" value="Flavoprotein"/>
</dbReference>
<feature type="region of interest" description="Disordered" evidence="1">
    <location>
        <begin position="207"/>
        <end position="239"/>
    </location>
</feature>